<dbReference type="OMA" id="YAGNIMG"/>
<dbReference type="AlphaFoldDB" id="A0A8T2R4L1"/>
<organism evidence="9 10">
    <name type="scientific">Ceratopteris richardii</name>
    <name type="common">Triangle waterfern</name>
    <dbReference type="NCBI Taxonomy" id="49495"/>
    <lineage>
        <taxon>Eukaryota</taxon>
        <taxon>Viridiplantae</taxon>
        <taxon>Streptophyta</taxon>
        <taxon>Embryophyta</taxon>
        <taxon>Tracheophyta</taxon>
        <taxon>Polypodiopsida</taxon>
        <taxon>Polypodiidae</taxon>
        <taxon>Polypodiales</taxon>
        <taxon>Pteridineae</taxon>
        <taxon>Pteridaceae</taxon>
        <taxon>Parkerioideae</taxon>
        <taxon>Ceratopteris</taxon>
    </lineage>
</organism>
<dbReference type="Gene3D" id="3.30.230.10">
    <property type="match status" value="1"/>
</dbReference>
<dbReference type="SUPFAM" id="SSF54211">
    <property type="entry name" value="Ribosomal protein S5 domain 2-like"/>
    <property type="match status" value="1"/>
</dbReference>
<comment type="similarity">
    <text evidence="1 7">Belongs to the TRAFAC class translation factor GTPase superfamily. Classic translation factor GTPase family. EF-G/EF-2 subfamily.</text>
</comment>
<dbReference type="Pfam" id="PF03764">
    <property type="entry name" value="EFG_IV"/>
    <property type="match status" value="1"/>
</dbReference>
<keyword evidence="2 7" id="KW-0150">Chloroplast</keyword>
<feature type="binding site" evidence="7">
    <location>
        <begin position="103"/>
        <end position="110"/>
    </location>
    <ligand>
        <name>GTP</name>
        <dbReference type="ChEBI" id="CHEBI:37565"/>
    </ligand>
</feature>
<evidence type="ECO:0000313" key="10">
    <source>
        <dbReference type="Proteomes" id="UP000825935"/>
    </source>
</evidence>
<dbReference type="InterPro" id="IPR000795">
    <property type="entry name" value="T_Tr_GTP-bd_dom"/>
</dbReference>
<accession>A0A8T2R4L1</accession>
<dbReference type="InterPro" id="IPR020568">
    <property type="entry name" value="Ribosomal_Su5_D2-typ_SF"/>
</dbReference>
<dbReference type="InterPro" id="IPR009022">
    <property type="entry name" value="EFG_III"/>
</dbReference>
<dbReference type="NCBIfam" id="TIGR00231">
    <property type="entry name" value="small_GTP"/>
    <property type="match status" value="1"/>
</dbReference>
<name>A0A8T2R4L1_CERRI</name>
<dbReference type="GO" id="GO:0003746">
    <property type="term" value="F:translation elongation factor activity"/>
    <property type="evidence" value="ECO:0007669"/>
    <property type="project" value="UniProtKB-UniRule"/>
</dbReference>
<dbReference type="Pfam" id="PF22042">
    <property type="entry name" value="EF-G_D2"/>
    <property type="match status" value="1"/>
</dbReference>
<dbReference type="FunFam" id="3.30.70.870:FF:000001">
    <property type="entry name" value="Elongation factor G"/>
    <property type="match status" value="1"/>
</dbReference>
<dbReference type="InterPro" id="IPR004540">
    <property type="entry name" value="Transl_elong_EFG/EF2"/>
</dbReference>
<dbReference type="Pfam" id="PF14492">
    <property type="entry name" value="EFG_III"/>
    <property type="match status" value="1"/>
</dbReference>
<keyword evidence="5 7" id="KW-0648">Protein biosynthesis</keyword>
<dbReference type="NCBIfam" id="TIGR00484">
    <property type="entry name" value="EF-G"/>
    <property type="match status" value="1"/>
</dbReference>
<dbReference type="FunFam" id="3.40.50.300:FF:000029">
    <property type="entry name" value="Elongation factor G"/>
    <property type="match status" value="1"/>
</dbReference>
<dbReference type="Gene3D" id="2.40.30.10">
    <property type="entry name" value="Translation factors"/>
    <property type="match status" value="1"/>
</dbReference>
<dbReference type="InterPro" id="IPR047872">
    <property type="entry name" value="EFG_IV"/>
</dbReference>
<dbReference type="InterPro" id="IPR009000">
    <property type="entry name" value="Transl_B-barrel_sf"/>
</dbReference>
<dbReference type="PANTHER" id="PTHR43261">
    <property type="entry name" value="TRANSLATION ELONGATION FACTOR G-RELATED"/>
    <property type="match status" value="1"/>
</dbReference>
<evidence type="ECO:0000256" key="3">
    <source>
        <dbReference type="ARBA" id="ARBA00022741"/>
    </source>
</evidence>
<evidence type="ECO:0000256" key="1">
    <source>
        <dbReference type="ARBA" id="ARBA00005870"/>
    </source>
</evidence>
<evidence type="ECO:0000256" key="7">
    <source>
        <dbReference type="HAMAP-Rule" id="MF_03063"/>
    </source>
</evidence>
<dbReference type="HAMAP" id="MF_00054_B">
    <property type="entry name" value="EF_G_EF_2_B"/>
    <property type="match status" value="1"/>
</dbReference>
<dbReference type="InterPro" id="IPR005517">
    <property type="entry name" value="Transl_elong_EFG/EF2_IV"/>
</dbReference>
<dbReference type="CDD" id="cd04088">
    <property type="entry name" value="EFG_mtEFG_II"/>
    <property type="match status" value="1"/>
</dbReference>
<dbReference type="PROSITE" id="PS00301">
    <property type="entry name" value="G_TR_1"/>
    <property type="match status" value="1"/>
</dbReference>
<dbReference type="CDD" id="cd01886">
    <property type="entry name" value="EF-G"/>
    <property type="match status" value="1"/>
</dbReference>
<dbReference type="PANTHER" id="PTHR43261:SF1">
    <property type="entry name" value="RIBOSOME-RELEASING FACTOR 2, MITOCHONDRIAL"/>
    <property type="match status" value="1"/>
</dbReference>
<dbReference type="Pfam" id="PF00679">
    <property type="entry name" value="EFG_C"/>
    <property type="match status" value="1"/>
</dbReference>
<dbReference type="SUPFAM" id="SSF50447">
    <property type="entry name" value="Translation proteins"/>
    <property type="match status" value="1"/>
</dbReference>
<evidence type="ECO:0000259" key="8">
    <source>
        <dbReference type="PROSITE" id="PS51722"/>
    </source>
</evidence>
<gene>
    <name evidence="9" type="ORF">KP509_30G070700</name>
</gene>
<keyword evidence="3 7" id="KW-0547">Nucleotide-binding</keyword>
<dbReference type="NCBIfam" id="NF009381">
    <property type="entry name" value="PRK12740.1-5"/>
    <property type="match status" value="1"/>
</dbReference>
<dbReference type="Gene3D" id="3.30.70.240">
    <property type="match status" value="1"/>
</dbReference>
<dbReference type="InterPro" id="IPR041095">
    <property type="entry name" value="EFG_II"/>
</dbReference>
<dbReference type="Proteomes" id="UP000825935">
    <property type="component" value="Chromosome 30"/>
</dbReference>
<dbReference type="FunFam" id="2.40.30.10:FF:000006">
    <property type="entry name" value="Elongation factor G"/>
    <property type="match status" value="1"/>
</dbReference>
<evidence type="ECO:0000256" key="5">
    <source>
        <dbReference type="ARBA" id="ARBA00022917"/>
    </source>
</evidence>
<dbReference type="GO" id="GO:0005525">
    <property type="term" value="F:GTP binding"/>
    <property type="evidence" value="ECO:0007669"/>
    <property type="project" value="UniProtKB-UniRule"/>
</dbReference>
<dbReference type="SMART" id="SM00838">
    <property type="entry name" value="EFG_C"/>
    <property type="match status" value="1"/>
</dbReference>
<evidence type="ECO:0000313" key="9">
    <source>
        <dbReference type="EMBL" id="KAH7290950.1"/>
    </source>
</evidence>
<dbReference type="EMBL" id="CM035435">
    <property type="protein sequence ID" value="KAH7290950.1"/>
    <property type="molecule type" value="Genomic_DNA"/>
</dbReference>
<sequence>MASPLARIYNSPSVLSHQVSSSQVQNEHRRISGLSAFVGLKRDAFFNSSSTTAAGSRWSESTKWVHVPPGRILSKRNYVIAMAAEGEKREVPLKDYRNIGIMAHIDAGKTTTTERILFYTGKSYKIGEVHEGTATMDWMEQEQERGITITSAATTAKWKEHRINIIDTPGHVDFTLEVERALRVLDGAICLFDSVAGVEPQSETVWRQADKYGVPRICFVNKMDRLGANFFRTCDMIVSNLGAKPLVLQLPIGSEESFTGVVDLVSNRAIIWSGEELGAKFDCVDIPEDLRDKAAEYRAQMIEIIVELDDHAMEQFLEGIEPDEETIKKLIRKGTISLAFVPVLCGSAFKNKGVQPLLDAVVDYLPSPLDLPAMKGSAIDEPENIVERKPSDDEPFSGLAFKIMTDPFVGSLTFVRVYSGVLSSGSYVLNANKNKKERIGRLLEMHANSREDVKAARTGDIVALAGLKDTITGETLSDPEKPVILERMDFPDPVIKVAIEPKTKADIDKMANGLIKLAQEDPSFHFSRDEESNQTVIEGMGELHLEIIVDRLKREFKVEANVGAPQVNYRESISRPVEVKYVHKKQSGGQGQFAEVVIKFEPLEAGSGYEFKSEIKGGVVPKEYIPGVMKGLEECMSNGVLAGFPVVDVRATLLDGSYHEVDSSVLAFQLAARGAFRDGISKASPKLLEPMMKVEVVTPEDHLGDVIGDLNSRRGQINSFGDKPGGLKVVDALVPLSEMFQYVSTLRGMTKGRASYTMQLAKFDIVPQHIQNEIASKAQSVAAA</sequence>
<feature type="domain" description="Tr-type G" evidence="8">
    <location>
        <begin position="94"/>
        <end position="369"/>
    </location>
</feature>
<dbReference type="Pfam" id="PF00009">
    <property type="entry name" value="GTP_EFTU"/>
    <property type="match status" value="1"/>
</dbReference>
<dbReference type="InterPro" id="IPR035649">
    <property type="entry name" value="EFG_V"/>
</dbReference>
<feature type="binding site" evidence="7">
    <location>
        <begin position="167"/>
        <end position="171"/>
    </location>
    <ligand>
        <name>GTP</name>
        <dbReference type="ChEBI" id="CHEBI:37565"/>
    </ligand>
</feature>
<dbReference type="GO" id="GO:0032790">
    <property type="term" value="P:ribosome disassembly"/>
    <property type="evidence" value="ECO:0007669"/>
    <property type="project" value="TreeGrafter"/>
</dbReference>
<protein>
    <recommendedName>
        <fullName evidence="7">Elongation factor G, chloroplastic</fullName>
        <shortName evidence="7">cEF-G</shortName>
    </recommendedName>
</protein>
<comment type="pathway">
    <text evidence="7">Protein biosynthesis; polypeptide chain elongation.</text>
</comment>
<evidence type="ECO:0000256" key="2">
    <source>
        <dbReference type="ARBA" id="ARBA00022528"/>
    </source>
</evidence>
<dbReference type="SUPFAM" id="SSF54980">
    <property type="entry name" value="EF-G C-terminal domain-like"/>
    <property type="match status" value="2"/>
</dbReference>
<reference evidence="9" key="1">
    <citation type="submission" date="2021-08" db="EMBL/GenBank/DDBJ databases">
        <title>WGS assembly of Ceratopteris richardii.</title>
        <authorList>
            <person name="Marchant D.B."/>
            <person name="Chen G."/>
            <person name="Jenkins J."/>
            <person name="Shu S."/>
            <person name="Leebens-Mack J."/>
            <person name="Grimwood J."/>
            <person name="Schmutz J."/>
            <person name="Soltis P."/>
            <person name="Soltis D."/>
            <person name="Chen Z.-H."/>
        </authorList>
    </citation>
    <scope>NUCLEOTIDE SEQUENCE</scope>
    <source>
        <strain evidence="9">Whitten #5841</strain>
        <tissue evidence="9">Leaf</tissue>
    </source>
</reference>
<dbReference type="InterPro" id="IPR031157">
    <property type="entry name" value="G_TR_CS"/>
</dbReference>
<comment type="caution">
    <text evidence="9">The sequence shown here is derived from an EMBL/GenBank/DDBJ whole genome shotgun (WGS) entry which is preliminary data.</text>
</comment>
<feature type="binding site" evidence="7">
    <location>
        <begin position="221"/>
        <end position="224"/>
    </location>
    <ligand>
        <name>GTP</name>
        <dbReference type="ChEBI" id="CHEBI:37565"/>
    </ligand>
</feature>
<evidence type="ECO:0000256" key="4">
    <source>
        <dbReference type="ARBA" id="ARBA00022768"/>
    </source>
</evidence>
<dbReference type="InterPro" id="IPR005225">
    <property type="entry name" value="Small_GTP-bd"/>
</dbReference>
<dbReference type="CDD" id="cd16262">
    <property type="entry name" value="EFG_III"/>
    <property type="match status" value="1"/>
</dbReference>
<dbReference type="InterPro" id="IPR027417">
    <property type="entry name" value="P-loop_NTPase"/>
</dbReference>
<dbReference type="CDD" id="cd01434">
    <property type="entry name" value="EFG_mtEFG1_IV"/>
    <property type="match status" value="1"/>
</dbReference>
<proteinExistence type="inferred from homology"/>
<dbReference type="FunFam" id="3.30.70.240:FF:000001">
    <property type="entry name" value="Elongation factor G"/>
    <property type="match status" value="1"/>
</dbReference>
<dbReference type="InterPro" id="IPR000640">
    <property type="entry name" value="EFG_V-like"/>
</dbReference>
<dbReference type="PROSITE" id="PS51722">
    <property type="entry name" value="G_TR_2"/>
    <property type="match status" value="1"/>
</dbReference>
<dbReference type="InterPro" id="IPR014721">
    <property type="entry name" value="Ribsml_uS5_D2-typ_fold_subgr"/>
</dbReference>
<dbReference type="InterPro" id="IPR035647">
    <property type="entry name" value="EFG_III/V"/>
</dbReference>
<dbReference type="GO" id="GO:0003924">
    <property type="term" value="F:GTPase activity"/>
    <property type="evidence" value="ECO:0007669"/>
    <property type="project" value="UniProtKB-UniRule"/>
</dbReference>
<keyword evidence="6 7" id="KW-0342">GTP-binding</keyword>
<keyword evidence="10" id="KW-1185">Reference proteome</keyword>
<dbReference type="SUPFAM" id="SSF52540">
    <property type="entry name" value="P-loop containing nucleoside triphosphate hydrolases"/>
    <property type="match status" value="1"/>
</dbReference>
<dbReference type="CDD" id="cd03713">
    <property type="entry name" value="EFG_mtEFG_C"/>
    <property type="match status" value="1"/>
</dbReference>
<dbReference type="HAMAP" id="MF_03063">
    <property type="entry name" value="EF_G_plantC"/>
    <property type="match status" value="1"/>
</dbReference>
<comment type="subcellular location">
    <subcellularLocation>
        <location evidence="7">Plastid</location>
        <location evidence="7">Chloroplast</location>
    </subcellularLocation>
</comment>
<dbReference type="NCBIfam" id="NF009379">
    <property type="entry name" value="PRK12740.1-3"/>
    <property type="match status" value="1"/>
</dbReference>
<dbReference type="Gene3D" id="3.40.50.300">
    <property type="entry name" value="P-loop containing nucleotide triphosphate hydrolases"/>
    <property type="match status" value="1"/>
</dbReference>
<evidence type="ECO:0000256" key="6">
    <source>
        <dbReference type="ARBA" id="ARBA00023134"/>
    </source>
</evidence>
<keyword evidence="7" id="KW-0934">Plastid</keyword>
<dbReference type="PRINTS" id="PR00315">
    <property type="entry name" value="ELONGATNFCT"/>
</dbReference>
<dbReference type="InterPro" id="IPR053905">
    <property type="entry name" value="EF-G-like_DII"/>
</dbReference>
<comment type="function">
    <text evidence="7">Chloroplast-localized elongation factor EF-G involved in protein synthesis in plastids. Catalyzes the GTP-dependent ribosomal translocation step during translation elongation. During this step, the ribosome changes from the pre-translocational (PRE) to the post-translocational (POST) state as the newly formed A-site-bound peptidyl-tRNA and P-site-bound deacylated tRNA move to the P and E sites, respectively. Catalyzes the coordinated movement of the two tRNA molecules, the mRNA and conformational changes in the ribosome.</text>
</comment>
<dbReference type="SMART" id="SM00889">
    <property type="entry name" value="EFG_IV"/>
    <property type="match status" value="1"/>
</dbReference>
<dbReference type="GO" id="GO:0009507">
    <property type="term" value="C:chloroplast"/>
    <property type="evidence" value="ECO:0007669"/>
    <property type="project" value="UniProtKB-SubCell"/>
</dbReference>
<dbReference type="Gene3D" id="3.30.70.870">
    <property type="entry name" value="Elongation Factor G (Translational Gtpase), domain 3"/>
    <property type="match status" value="1"/>
</dbReference>
<dbReference type="OrthoDB" id="198619at2759"/>
<dbReference type="InterPro" id="IPR030848">
    <property type="entry name" value="EF_G_plantC"/>
</dbReference>
<keyword evidence="4 7" id="KW-0251">Elongation factor</keyword>
<dbReference type="FunFam" id="3.30.230.10:FF:000003">
    <property type="entry name" value="Elongation factor G"/>
    <property type="match status" value="1"/>
</dbReference>